<dbReference type="Proteomes" id="UP000481861">
    <property type="component" value="Unassembled WGS sequence"/>
</dbReference>
<dbReference type="SUPFAM" id="SSF57667">
    <property type="entry name" value="beta-beta-alpha zinc fingers"/>
    <property type="match status" value="1"/>
</dbReference>
<keyword evidence="1" id="KW-0863">Zinc-finger</keyword>
<proteinExistence type="predicted"/>
<dbReference type="EMBL" id="JAADJZ010000008">
    <property type="protein sequence ID" value="KAF2873013.1"/>
    <property type="molecule type" value="Genomic_DNA"/>
</dbReference>
<evidence type="ECO:0000313" key="5">
    <source>
        <dbReference type="Proteomes" id="UP000481861"/>
    </source>
</evidence>
<feature type="region of interest" description="Disordered" evidence="2">
    <location>
        <begin position="153"/>
        <end position="177"/>
    </location>
</feature>
<keyword evidence="1" id="KW-0479">Metal-binding</keyword>
<keyword evidence="5" id="KW-1185">Reference proteome</keyword>
<evidence type="ECO:0000313" key="4">
    <source>
        <dbReference type="EMBL" id="KAF2873013.1"/>
    </source>
</evidence>
<dbReference type="SMART" id="SM00355">
    <property type="entry name" value="ZnF_C2H2"/>
    <property type="match status" value="2"/>
</dbReference>
<evidence type="ECO:0000256" key="2">
    <source>
        <dbReference type="SAM" id="MobiDB-lite"/>
    </source>
</evidence>
<dbReference type="OrthoDB" id="8117402at2759"/>
<comment type="caution">
    <text evidence="4">The sequence shown here is derived from an EMBL/GenBank/DDBJ whole genome shotgun (WGS) entry which is preliminary data.</text>
</comment>
<gene>
    <name evidence="4" type="ORF">BDV95DRAFT_593395</name>
</gene>
<name>A0A7C8ICW3_9PLEO</name>
<accession>A0A7C8ICW3</accession>
<dbReference type="InterPro" id="IPR013087">
    <property type="entry name" value="Znf_C2H2_type"/>
</dbReference>
<feature type="compositionally biased region" description="Low complexity" evidence="2">
    <location>
        <begin position="160"/>
        <end position="175"/>
    </location>
</feature>
<sequence length="260" mass="28653">MHINWATSSHDKHSDTDEDIDDFLCQNSAQPANPIARNFGGDWDLDLRSHWGDDFAADLESAVAVDGNGNGWMDFRWPVGGYGCEGYDPFLAHGDVGGHVFGDSGIAEYGLELAKCGEIDLLGGFGEDLGSDSSTDASTWQQSLQQEVEVALSDTGVTPPSCEDSSTSDHSSGPTTPCPSLLTIPPAQRPFNCTKCSARYVEHRQLKNHIRNAHSQHVCVADGCRATYRHAKSLWQHQQEKHKGIREWNLKRHVAKKHER</sequence>
<dbReference type="AlphaFoldDB" id="A0A7C8ICW3"/>
<keyword evidence="1" id="KW-0862">Zinc</keyword>
<feature type="domain" description="C2H2-type" evidence="3">
    <location>
        <begin position="191"/>
        <end position="215"/>
    </location>
</feature>
<dbReference type="Gene3D" id="3.30.160.60">
    <property type="entry name" value="Classic Zinc Finger"/>
    <property type="match status" value="1"/>
</dbReference>
<dbReference type="InterPro" id="IPR036236">
    <property type="entry name" value="Znf_C2H2_sf"/>
</dbReference>
<reference evidence="4 5" key="1">
    <citation type="submission" date="2020-01" db="EMBL/GenBank/DDBJ databases">
        <authorList>
            <consortium name="DOE Joint Genome Institute"/>
            <person name="Haridas S."/>
            <person name="Albert R."/>
            <person name="Binder M."/>
            <person name="Bloem J."/>
            <person name="Labutti K."/>
            <person name="Salamov A."/>
            <person name="Andreopoulos B."/>
            <person name="Baker S.E."/>
            <person name="Barry K."/>
            <person name="Bills G."/>
            <person name="Bluhm B.H."/>
            <person name="Cannon C."/>
            <person name="Castanera R."/>
            <person name="Culley D.E."/>
            <person name="Daum C."/>
            <person name="Ezra D."/>
            <person name="Gonzalez J.B."/>
            <person name="Henrissat B."/>
            <person name="Kuo A."/>
            <person name="Liang C."/>
            <person name="Lipzen A."/>
            <person name="Lutzoni F."/>
            <person name="Magnuson J."/>
            <person name="Mondo S."/>
            <person name="Nolan M."/>
            <person name="Ohm R."/>
            <person name="Pangilinan J."/>
            <person name="Park H.-J.H."/>
            <person name="Ramirez L."/>
            <person name="Alfaro M."/>
            <person name="Sun H."/>
            <person name="Tritt A."/>
            <person name="Yoshinaga Y."/>
            <person name="Zwiers L.-H.L."/>
            <person name="Turgeon B.G."/>
            <person name="Goodwin S.B."/>
            <person name="Spatafora J.W."/>
            <person name="Crous P.W."/>
            <person name="Grigoriev I.V."/>
        </authorList>
    </citation>
    <scope>NUCLEOTIDE SEQUENCE [LARGE SCALE GENOMIC DNA]</scope>
    <source>
        <strain evidence="4 5">CBS 611.86</strain>
    </source>
</reference>
<evidence type="ECO:0000259" key="3">
    <source>
        <dbReference type="PROSITE" id="PS50157"/>
    </source>
</evidence>
<dbReference type="PROSITE" id="PS00028">
    <property type="entry name" value="ZINC_FINGER_C2H2_1"/>
    <property type="match status" value="2"/>
</dbReference>
<dbReference type="PROSITE" id="PS50157">
    <property type="entry name" value="ZINC_FINGER_C2H2_2"/>
    <property type="match status" value="1"/>
</dbReference>
<evidence type="ECO:0000256" key="1">
    <source>
        <dbReference type="PROSITE-ProRule" id="PRU00042"/>
    </source>
</evidence>
<dbReference type="GO" id="GO:0008270">
    <property type="term" value="F:zinc ion binding"/>
    <property type="evidence" value="ECO:0007669"/>
    <property type="project" value="UniProtKB-KW"/>
</dbReference>
<organism evidence="4 5">
    <name type="scientific">Massariosphaeria phaeospora</name>
    <dbReference type="NCBI Taxonomy" id="100035"/>
    <lineage>
        <taxon>Eukaryota</taxon>
        <taxon>Fungi</taxon>
        <taxon>Dikarya</taxon>
        <taxon>Ascomycota</taxon>
        <taxon>Pezizomycotina</taxon>
        <taxon>Dothideomycetes</taxon>
        <taxon>Pleosporomycetidae</taxon>
        <taxon>Pleosporales</taxon>
        <taxon>Pleosporales incertae sedis</taxon>
        <taxon>Massariosphaeria</taxon>
    </lineage>
</organism>
<protein>
    <recommendedName>
        <fullName evidence="3">C2H2-type domain-containing protein</fullName>
    </recommendedName>
</protein>